<dbReference type="PANTHER" id="PTHR32114:SF2">
    <property type="entry name" value="ABC TRANSPORTER ABCH.3"/>
    <property type="match status" value="1"/>
</dbReference>
<dbReference type="AlphaFoldDB" id="A0A238YIL5"/>
<feature type="coiled-coil region" evidence="3">
    <location>
        <begin position="145"/>
        <end position="256"/>
    </location>
</feature>
<proteinExistence type="inferred from homology"/>
<evidence type="ECO:0000313" key="5">
    <source>
        <dbReference type="EMBL" id="SNR70812.1"/>
    </source>
</evidence>
<evidence type="ECO:0000256" key="3">
    <source>
        <dbReference type="SAM" id="Coils"/>
    </source>
</evidence>
<evidence type="ECO:0000256" key="1">
    <source>
        <dbReference type="ARBA" id="ARBA00023054"/>
    </source>
</evidence>
<dbReference type="Gene3D" id="3.40.50.300">
    <property type="entry name" value="P-loop containing nucleotide triphosphate hydrolases"/>
    <property type="match status" value="1"/>
</dbReference>
<dbReference type="PANTHER" id="PTHR32114">
    <property type="entry name" value="ABC TRANSPORTER ABCH.3"/>
    <property type="match status" value="1"/>
</dbReference>
<keyword evidence="1 3" id="KW-0175">Coiled coil</keyword>
<evidence type="ECO:0000259" key="4">
    <source>
        <dbReference type="Pfam" id="PF13476"/>
    </source>
</evidence>
<dbReference type="GO" id="GO:0016887">
    <property type="term" value="F:ATP hydrolysis activity"/>
    <property type="evidence" value="ECO:0007669"/>
    <property type="project" value="InterPro"/>
</dbReference>
<feature type="domain" description="Rad50/SbcC-type AAA" evidence="4">
    <location>
        <begin position="13"/>
        <end position="251"/>
    </location>
</feature>
<dbReference type="EMBL" id="FZNQ01000048">
    <property type="protein sequence ID" value="SNR70812.1"/>
    <property type="molecule type" value="Genomic_DNA"/>
</dbReference>
<accession>A0A238YIL5</accession>
<dbReference type="Pfam" id="PF13476">
    <property type="entry name" value="AAA_23"/>
    <property type="match status" value="1"/>
</dbReference>
<comment type="similarity">
    <text evidence="2">Belongs to the Sph1/Sph2 family.</text>
</comment>
<dbReference type="GO" id="GO:0006302">
    <property type="term" value="P:double-strand break repair"/>
    <property type="evidence" value="ECO:0007669"/>
    <property type="project" value="InterPro"/>
</dbReference>
<name>A0A238YIL5_HALVU</name>
<dbReference type="OrthoDB" id="241568at2157"/>
<protein>
    <submittedName>
        <fullName evidence="5">AAA domain-containing protein</fullName>
    </submittedName>
</protein>
<feature type="coiled-coil region" evidence="3">
    <location>
        <begin position="344"/>
        <end position="500"/>
    </location>
</feature>
<gene>
    <name evidence="5" type="ORF">SAMN06264855_1482</name>
</gene>
<dbReference type="InterPro" id="IPR038729">
    <property type="entry name" value="Rad50/SbcC_AAA"/>
</dbReference>
<dbReference type="RefSeq" id="WP_179213714.1">
    <property type="nucleotide sequence ID" value="NZ_FZNQ01000048.1"/>
</dbReference>
<organism evidence="5 6">
    <name type="scientific">Halorubrum vacuolatum</name>
    <name type="common">Natronobacterium vacuolatum</name>
    <dbReference type="NCBI Taxonomy" id="63740"/>
    <lineage>
        <taxon>Archaea</taxon>
        <taxon>Methanobacteriati</taxon>
        <taxon>Methanobacteriota</taxon>
        <taxon>Stenosarchaea group</taxon>
        <taxon>Halobacteria</taxon>
        <taxon>Halobacteriales</taxon>
        <taxon>Haloferacaceae</taxon>
        <taxon>Halorubrum</taxon>
    </lineage>
</organism>
<dbReference type="Proteomes" id="UP000198397">
    <property type="component" value="Unassembled WGS sequence"/>
</dbReference>
<dbReference type="SUPFAM" id="SSF52540">
    <property type="entry name" value="P-loop containing nucleoside triphosphate hydrolases"/>
    <property type="match status" value="2"/>
</dbReference>
<dbReference type="Gene3D" id="1.10.287.1490">
    <property type="match status" value="1"/>
</dbReference>
<dbReference type="NCBIfam" id="NF045487">
    <property type="entry name" value="ASRP"/>
    <property type="match status" value="1"/>
</dbReference>
<evidence type="ECO:0000313" key="6">
    <source>
        <dbReference type="Proteomes" id="UP000198397"/>
    </source>
</evidence>
<keyword evidence="6" id="KW-1185">Reference proteome</keyword>
<reference evidence="5 6" key="1">
    <citation type="submission" date="2017-06" db="EMBL/GenBank/DDBJ databases">
        <authorList>
            <person name="Kim H.J."/>
            <person name="Triplett B.A."/>
        </authorList>
    </citation>
    <scope>NUCLEOTIDE SEQUENCE [LARGE SCALE GENOMIC DNA]</scope>
    <source>
        <strain evidence="5 6">DSM 8800</strain>
    </source>
</reference>
<evidence type="ECO:0000256" key="2">
    <source>
        <dbReference type="ARBA" id="ARBA00049666"/>
    </source>
</evidence>
<sequence>MGQRLANESEIPVTVENIGGIERASLVLHDGINVFYGENASNRSSLFSAIAGALGARVPEPKTDADEGRVKLVVNDEEYTVEIDRTDGTTTVQSRTLTDQTDICDQFVRLLEDNPLRESVERMDETELYEQLMKPVDTDQIDVEIKQVKRDRAETEETLQHYDELEKRLPELRSKRSELRNNLDDVVETIEETRAEIESLDDERDGRDDDVLEQLEARRSDYRDVANTVETQRQVLESYRDEIKTVESDLKDKTGDVDPKDETELEARIDDLRSRKRTIDSTIQLLQTIVDASRKTLSRDEITLPKADDADDAEHLTDALHRDDEVDCLMCGGTVTEDVINEQVKHLQDAVAEKRRTRDDIENEIDELQTTLQRRREQKRDIKRLRERMRTLKNEIEGTKSTIDQLESQQRDLESEIESLEAKAADVEDETDNAYVELHERVNELTYERGQIESQIEDIEAKIEDITETVSDRESLETGYDELNDRLEQLRTRIYDIECETVDTINTVMAEVIDELAYDNIKRVWVERKVGEYTTGRADGFVLHVVRTTEDGQAYEDTIRTLSTSEREVIGIVLAVAGYIVHDVRESIPFILLDAIESIDAERTNKLTSYLSEHTDYLLVTAHPEDSGAFPDGIRQLHIEDVLV</sequence>
<dbReference type="InterPro" id="IPR027417">
    <property type="entry name" value="P-loop_NTPase"/>
</dbReference>